<keyword evidence="3" id="KW-0378">Hydrolase</keyword>
<dbReference type="PANTHER" id="PTHR11735">
    <property type="entry name" value="TRNA N6-ADENOSINE THREONYLCARBAMOYLTRANSFERASE"/>
    <property type="match status" value="1"/>
</dbReference>
<dbReference type="GO" id="GO:0008233">
    <property type="term" value="F:peptidase activity"/>
    <property type="evidence" value="ECO:0007669"/>
    <property type="project" value="UniProtKB-KW"/>
</dbReference>
<dbReference type="KEGG" id="ace:Acel_0358"/>
<evidence type="ECO:0000259" key="2">
    <source>
        <dbReference type="Pfam" id="PF00814"/>
    </source>
</evidence>
<evidence type="ECO:0000313" key="4">
    <source>
        <dbReference type="Proteomes" id="UP000008221"/>
    </source>
</evidence>
<dbReference type="RefSeq" id="WP_011719195.1">
    <property type="nucleotide sequence ID" value="NC_008578.1"/>
</dbReference>
<sequence length="216" mass="22328">MLLALDTSTPAITVAVHDGTDVRAALTTVDRMRHGELLGPTIAKVLAEAGGTPADLTRIVVGTGPGPFTGLRVGLVTARALSDALGIPVDGVCSLDILAAAVIAERAPGEPFLVATDARRKEVYWATYQPVEPITRLDGPHVTKPADIAWTGPAFGAGALQYSGEFPQAGAPEFPDAAVLAAAVVRGVVPVRPAEPQYLRRPDAVPPGPRKPVLQG</sequence>
<dbReference type="InParanoid" id="A0LRS2"/>
<dbReference type="GO" id="GO:0002949">
    <property type="term" value="P:tRNA threonylcarbamoyladenosine modification"/>
    <property type="evidence" value="ECO:0007669"/>
    <property type="project" value="InterPro"/>
</dbReference>
<dbReference type="HOGENOM" id="CLU_064886_3_3_11"/>
<dbReference type="SUPFAM" id="SSF53067">
    <property type="entry name" value="Actin-like ATPase domain"/>
    <property type="match status" value="2"/>
</dbReference>
<dbReference type="PANTHER" id="PTHR11735:SF11">
    <property type="entry name" value="TRNA THREONYLCARBAMOYLADENOSINE BIOSYNTHESIS PROTEIN TSAB"/>
    <property type="match status" value="1"/>
</dbReference>
<name>A0LRS2_ACIC1</name>
<dbReference type="GO" id="GO:0005829">
    <property type="term" value="C:cytosol"/>
    <property type="evidence" value="ECO:0007669"/>
    <property type="project" value="TreeGrafter"/>
</dbReference>
<dbReference type="InterPro" id="IPR043129">
    <property type="entry name" value="ATPase_NBD"/>
</dbReference>
<protein>
    <submittedName>
        <fullName evidence="3">Peptidase M22, glycoprotease</fullName>
    </submittedName>
</protein>
<dbReference type="Gene3D" id="3.30.420.40">
    <property type="match status" value="2"/>
</dbReference>
<dbReference type="GO" id="GO:0006508">
    <property type="term" value="P:proteolysis"/>
    <property type="evidence" value="ECO:0007669"/>
    <property type="project" value="UniProtKB-KW"/>
</dbReference>
<evidence type="ECO:0000256" key="1">
    <source>
        <dbReference type="SAM" id="MobiDB-lite"/>
    </source>
</evidence>
<dbReference type="STRING" id="351607.Acel_0358"/>
<dbReference type="NCBIfam" id="TIGR03725">
    <property type="entry name" value="T6A_YeaZ"/>
    <property type="match status" value="1"/>
</dbReference>
<dbReference type="AlphaFoldDB" id="A0LRS2"/>
<keyword evidence="3" id="KW-0645">Protease</keyword>
<dbReference type="FunCoup" id="A0LRS2">
    <property type="interactions" value="66"/>
</dbReference>
<dbReference type="Proteomes" id="UP000008221">
    <property type="component" value="Chromosome"/>
</dbReference>
<dbReference type="InterPro" id="IPR022496">
    <property type="entry name" value="T6A_TsaB"/>
</dbReference>
<gene>
    <name evidence="3" type="ordered locus">Acel_0358</name>
</gene>
<organism evidence="3 4">
    <name type="scientific">Acidothermus cellulolyticus (strain ATCC 43068 / DSM 8971 / 11B)</name>
    <dbReference type="NCBI Taxonomy" id="351607"/>
    <lineage>
        <taxon>Bacteria</taxon>
        <taxon>Bacillati</taxon>
        <taxon>Actinomycetota</taxon>
        <taxon>Actinomycetes</taxon>
        <taxon>Acidothermales</taxon>
        <taxon>Acidothermaceae</taxon>
        <taxon>Acidothermus</taxon>
    </lineage>
</organism>
<dbReference type="InterPro" id="IPR000905">
    <property type="entry name" value="Gcp-like_dom"/>
</dbReference>
<feature type="domain" description="Gcp-like" evidence="2">
    <location>
        <begin position="33"/>
        <end position="149"/>
    </location>
</feature>
<evidence type="ECO:0000313" key="3">
    <source>
        <dbReference type="EMBL" id="ABK52132.1"/>
    </source>
</evidence>
<dbReference type="EMBL" id="CP000481">
    <property type="protein sequence ID" value="ABK52132.1"/>
    <property type="molecule type" value="Genomic_DNA"/>
</dbReference>
<accession>A0LRS2</accession>
<dbReference type="Pfam" id="PF00814">
    <property type="entry name" value="TsaD"/>
    <property type="match status" value="1"/>
</dbReference>
<feature type="region of interest" description="Disordered" evidence="1">
    <location>
        <begin position="196"/>
        <end position="216"/>
    </location>
</feature>
<proteinExistence type="predicted"/>
<dbReference type="eggNOG" id="COG1214">
    <property type="taxonomic scope" value="Bacteria"/>
</dbReference>
<reference evidence="3 4" key="1">
    <citation type="journal article" date="2009" name="Genome Res.">
        <title>Complete genome of the cellulolytic thermophile Acidothermus cellulolyticus 11B provides insights into its ecophysiological and evolutionary adaptations.</title>
        <authorList>
            <person name="Barabote R.D."/>
            <person name="Xie G."/>
            <person name="Leu D.H."/>
            <person name="Normand P."/>
            <person name="Necsulea A."/>
            <person name="Daubin V."/>
            <person name="Medigue C."/>
            <person name="Adney W.S."/>
            <person name="Xu X.C."/>
            <person name="Lapidus A."/>
            <person name="Parales R.E."/>
            <person name="Detter C."/>
            <person name="Pujic P."/>
            <person name="Bruce D."/>
            <person name="Lavire C."/>
            <person name="Challacombe J.F."/>
            <person name="Brettin T.S."/>
            <person name="Berry A.M."/>
        </authorList>
    </citation>
    <scope>NUCLEOTIDE SEQUENCE [LARGE SCALE GENOMIC DNA]</scope>
    <source>
        <strain evidence="4">ATCC 43068 / DSM 8971 / 11B</strain>
    </source>
</reference>
<keyword evidence="4" id="KW-1185">Reference proteome</keyword>
<dbReference type="CDD" id="cd24032">
    <property type="entry name" value="ASKHA_NBD_TsaB"/>
    <property type="match status" value="1"/>
</dbReference>
<dbReference type="OrthoDB" id="9809995at2"/>